<comment type="subcellular location">
    <subcellularLocation>
        <location evidence="7">Cell membrane</location>
        <topology evidence="7">Multi-pass membrane protein</topology>
    </subcellularLocation>
    <subcellularLocation>
        <location evidence="1">Membrane</location>
        <topology evidence="1">Multi-pass membrane protein</topology>
    </subcellularLocation>
</comment>
<dbReference type="InterPro" id="IPR035906">
    <property type="entry name" value="MetI-like_sf"/>
</dbReference>
<evidence type="ECO:0000256" key="3">
    <source>
        <dbReference type="ARBA" id="ARBA00022475"/>
    </source>
</evidence>
<evidence type="ECO:0000256" key="5">
    <source>
        <dbReference type="ARBA" id="ARBA00022989"/>
    </source>
</evidence>
<dbReference type="SUPFAM" id="SSF161098">
    <property type="entry name" value="MetI-like"/>
    <property type="match status" value="1"/>
</dbReference>
<gene>
    <name evidence="9" type="ORF">OW729_05740</name>
</gene>
<feature type="transmembrane region" description="Helical" evidence="7">
    <location>
        <begin position="93"/>
        <end position="116"/>
    </location>
</feature>
<comment type="caution">
    <text evidence="9">The sequence shown here is derived from an EMBL/GenBank/DDBJ whole genome shotgun (WGS) entry which is preliminary data.</text>
</comment>
<evidence type="ECO:0000256" key="6">
    <source>
        <dbReference type="ARBA" id="ARBA00023136"/>
    </source>
</evidence>
<feature type="transmembrane region" description="Helical" evidence="7">
    <location>
        <begin position="137"/>
        <end position="163"/>
    </location>
</feature>
<keyword evidence="4 7" id="KW-0812">Transmembrane</keyword>
<organism evidence="9 10">
    <name type="scientific">Clostridium brassicae</name>
    <dbReference type="NCBI Taxonomy" id="2999072"/>
    <lineage>
        <taxon>Bacteria</taxon>
        <taxon>Bacillati</taxon>
        <taxon>Bacillota</taxon>
        <taxon>Clostridia</taxon>
        <taxon>Eubacteriales</taxon>
        <taxon>Clostridiaceae</taxon>
        <taxon>Clostridium</taxon>
    </lineage>
</organism>
<dbReference type="Gene3D" id="1.10.3720.10">
    <property type="entry name" value="MetI-like"/>
    <property type="match status" value="1"/>
</dbReference>
<reference evidence="9" key="1">
    <citation type="submission" date="2022-12" db="EMBL/GenBank/DDBJ databases">
        <title>Clostridium sp. nov., isolated from industrial wastewater.</title>
        <authorList>
            <person name="Jiayan W."/>
        </authorList>
    </citation>
    <scope>NUCLEOTIDE SEQUENCE</scope>
    <source>
        <strain evidence="9">ZC22-4</strain>
    </source>
</reference>
<dbReference type="PROSITE" id="PS50928">
    <property type="entry name" value="ABC_TM1"/>
    <property type="match status" value="1"/>
</dbReference>
<proteinExistence type="inferred from homology"/>
<evidence type="ECO:0000256" key="1">
    <source>
        <dbReference type="ARBA" id="ARBA00004141"/>
    </source>
</evidence>
<feature type="transmembrane region" description="Helical" evidence="7">
    <location>
        <begin position="238"/>
        <end position="265"/>
    </location>
</feature>
<evidence type="ECO:0000256" key="7">
    <source>
        <dbReference type="RuleBase" id="RU363032"/>
    </source>
</evidence>
<evidence type="ECO:0000256" key="4">
    <source>
        <dbReference type="ARBA" id="ARBA00022692"/>
    </source>
</evidence>
<feature type="transmembrane region" description="Helical" evidence="7">
    <location>
        <begin position="70"/>
        <end position="87"/>
    </location>
</feature>
<feature type="domain" description="ABC transmembrane type-1" evidence="8">
    <location>
        <begin position="90"/>
        <end position="269"/>
    </location>
</feature>
<evidence type="ECO:0000313" key="9">
    <source>
        <dbReference type="EMBL" id="MCY6958109.1"/>
    </source>
</evidence>
<dbReference type="Proteomes" id="UP001144612">
    <property type="component" value="Unassembled WGS sequence"/>
</dbReference>
<accession>A0ABT4D761</accession>
<evidence type="ECO:0000256" key="2">
    <source>
        <dbReference type="ARBA" id="ARBA00022448"/>
    </source>
</evidence>
<dbReference type="EMBL" id="JAPQFJ010000004">
    <property type="protein sequence ID" value="MCY6958109.1"/>
    <property type="molecule type" value="Genomic_DNA"/>
</dbReference>
<keyword evidence="3" id="KW-1003">Cell membrane</keyword>
<protein>
    <submittedName>
        <fullName evidence="9">Proline/glycine betaine ABC transporter permease</fullName>
    </submittedName>
</protein>
<keyword evidence="10" id="KW-1185">Reference proteome</keyword>
<comment type="similarity">
    <text evidence="7">Belongs to the binding-protein-dependent transport system permease family.</text>
</comment>
<keyword evidence="2 7" id="KW-0813">Transport</keyword>
<dbReference type="CDD" id="cd06261">
    <property type="entry name" value="TM_PBP2"/>
    <property type="match status" value="1"/>
</dbReference>
<dbReference type="InterPro" id="IPR000515">
    <property type="entry name" value="MetI-like"/>
</dbReference>
<sequence>MHYFNLPLEEWTNSFVDGWLIPTLGGFFNKISYGIGWFIDLITTLFTAFPPELIAIIIIIIAWKFAGKSVAIFTVIGLLYLGSVDIWKEAMQTLSIVFVATIFSIVVGVPIGILSAKHRTFDHIIRPILDFMQTLPSFVYLIPAILLFGLGGVPAVIATFIFATPPAVRMTNLGIKQVPADVVEAAHAFGATSKQLLLKVQLPLAIPTIMAGINQTIMLALSMAVIASMIGAPGLGSLVLAGISSVNVGKGLVGGLGIVVLAIILDRVTQGLGKSKRNIS</sequence>
<evidence type="ECO:0000313" key="10">
    <source>
        <dbReference type="Proteomes" id="UP001144612"/>
    </source>
</evidence>
<evidence type="ECO:0000259" key="8">
    <source>
        <dbReference type="PROSITE" id="PS50928"/>
    </source>
</evidence>
<keyword evidence="5 7" id="KW-1133">Transmembrane helix</keyword>
<feature type="transmembrane region" description="Helical" evidence="7">
    <location>
        <begin position="35"/>
        <end position="63"/>
    </location>
</feature>
<dbReference type="PANTHER" id="PTHR47737">
    <property type="entry name" value="GLYCINE BETAINE/PROLINE BETAINE TRANSPORT SYSTEM PERMEASE PROTEIN PROW"/>
    <property type="match status" value="1"/>
</dbReference>
<name>A0ABT4D761_9CLOT</name>
<dbReference type="RefSeq" id="WP_268060518.1">
    <property type="nucleotide sequence ID" value="NZ_JAPQFJ010000004.1"/>
</dbReference>
<keyword evidence="6 7" id="KW-0472">Membrane</keyword>
<dbReference type="PANTHER" id="PTHR47737:SF1">
    <property type="entry name" value="GLYCINE BETAINE_PROLINE BETAINE TRANSPORT SYSTEM PERMEASE PROTEIN PROW"/>
    <property type="match status" value="1"/>
</dbReference>
<dbReference type="Pfam" id="PF00528">
    <property type="entry name" value="BPD_transp_1"/>
    <property type="match status" value="1"/>
</dbReference>